<dbReference type="AlphaFoldDB" id="I8AEQ7"/>
<organism evidence="16 17">
    <name type="scientific">Fictibacillus macauensis ZFHKF-1</name>
    <dbReference type="NCBI Taxonomy" id="1196324"/>
    <lineage>
        <taxon>Bacteria</taxon>
        <taxon>Bacillati</taxon>
        <taxon>Bacillota</taxon>
        <taxon>Bacilli</taxon>
        <taxon>Bacillales</taxon>
        <taxon>Fictibacillaceae</taxon>
        <taxon>Fictibacillus</taxon>
    </lineage>
</organism>
<evidence type="ECO:0000256" key="4">
    <source>
        <dbReference type="ARBA" id="ARBA00022547"/>
    </source>
</evidence>
<keyword evidence="8 13" id="KW-0406">Ion transport</keyword>
<accession>I8AEQ7</accession>
<evidence type="ECO:0000256" key="13">
    <source>
        <dbReference type="HAMAP-Rule" id="MF_01398"/>
    </source>
</evidence>
<dbReference type="GO" id="GO:0005886">
    <property type="term" value="C:plasma membrane"/>
    <property type="evidence" value="ECO:0007669"/>
    <property type="project" value="UniProtKB-SubCell"/>
</dbReference>
<dbReference type="CDD" id="cd06503">
    <property type="entry name" value="ATP-synt_Fo_b"/>
    <property type="match status" value="1"/>
</dbReference>
<feature type="coiled-coil region" evidence="15">
    <location>
        <begin position="45"/>
        <end position="123"/>
    </location>
</feature>
<dbReference type="SUPFAM" id="SSF81573">
    <property type="entry name" value="F1F0 ATP synthase subunit B, membrane domain"/>
    <property type="match status" value="1"/>
</dbReference>
<gene>
    <name evidence="13" type="primary">atpF</name>
    <name evidence="16" type="ORF">A374_18389</name>
</gene>
<keyword evidence="16" id="KW-0378">Hydrolase</keyword>
<keyword evidence="7 13" id="KW-1133">Transmembrane helix</keyword>
<keyword evidence="9 13" id="KW-0472">Membrane</keyword>
<evidence type="ECO:0000256" key="6">
    <source>
        <dbReference type="ARBA" id="ARBA00022781"/>
    </source>
</evidence>
<reference evidence="16 17" key="1">
    <citation type="journal article" date="2012" name="J. Bacteriol.">
        <title>Genome of Bacillus macauensis ZFHKF-1, a Long-Chain-Forming Bacterium.</title>
        <authorList>
            <person name="Cai L."/>
            <person name="Zhang T."/>
        </authorList>
    </citation>
    <scope>NUCLEOTIDE SEQUENCE [LARGE SCALE GENOMIC DNA]</scope>
    <source>
        <strain evidence="16 17">ZFHKF-1</strain>
    </source>
</reference>
<dbReference type="NCBIfam" id="TIGR01144">
    <property type="entry name" value="ATP_synt_b"/>
    <property type="match status" value="1"/>
</dbReference>
<evidence type="ECO:0000256" key="1">
    <source>
        <dbReference type="ARBA" id="ARBA00005513"/>
    </source>
</evidence>
<dbReference type="InterPro" id="IPR002146">
    <property type="entry name" value="ATP_synth_b/b'su_bac/chlpt"/>
</dbReference>
<evidence type="ECO:0000256" key="15">
    <source>
        <dbReference type="SAM" id="Coils"/>
    </source>
</evidence>
<dbReference type="GO" id="GO:0045259">
    <property type="term" value="C:proton-transporting ATP synthase complex"/>
    <property type="evidence" value="ECO:0007669"/>
    <property type="project" value="UniProtKB-KW"/>
</dbReference>
<dbReference type="eggNOG" id="COG0711">
    <property type="taxonomic scope" value="Bacteria"/>
</dbReference>
<keyword evidence="3 13" id="KW-1003">Cell membrane</keyword>
<dbReference type="HAMAP" id="MF_01398">
    <property type="entry name" value="ATP_synth_b_bprime"/>
    <property type="match status" value="1"/>
</dbReference>
<dbReference type="Proteomes" id="UP000004080">
    <property type="component" value="Unassembled WGS sequence"/>
</dbReference>
<dbReference type="RefSeq" id="WP_007203745.1">
    <property type="nucleotide sequence ID" value="NZ_AKKV01000043.1"/>
</dbReference>
<sequence>MQSLVLASAFPIGNILFQLLAFLILLVLLRKFAWGPLMGIMKERQNFITNEIEAAEKNRKESEAQLALQVAELKQAREEARMIIENAKKQGEAQGEAIIQASRKEAERVKEEALADIASEKDKAVATLRSEVASLSVMIASKVIAKELDERSQEKLIHDYLQEAGESK</sequence>
<dbReference type="InterPro" id="IPR050059">
    <property type="entry name" value="ATP_synthase_B_chain"/>
</dbReference>
<comment type="subunit">
    <text evidence="13">F-type ATPases have 2 components, F(1) - the catalytic core - and F(0) - the membrane proton channel. F(1) has five subunits: alpha(3), beta(3), gamma(1), delta(1), epsilon(1). F(0) has three main subunits: a(1), b(2) and c(10-14). The alpha and beta chains form an alternating ring which encloses part of the gamma chain. F(1) is attached to F(0) by a central stalk formed by the gamma and epsilon chains, while a peripheral stalk is formed by the delta and b chains.</text>
</comment>
<keyword evidence="4 13" id="KW-0138">CF(0)</keyword>
<dbReference type="GO" id="GO:0016787">
    <property type="term" value="F:hydrolase activity"/>
    <property type="evidence" value="ECO:0007669"/>
    <property type="project" value="UniProtKB-KW"/>
</dbReference>
<evidence type="ECO:0000256" key="3">
    <source>
        <dbReference type="ARBA" id="ARBA00022475"/>
    </source>
</evidence>
<evidence type="ECO:0000256" key="14">
    <source>
        <dbReference type="RuleBase" id="RU003848"/>
    </source>
</evidence>
<name>I8AEQ7_9BACL</name>
<keyword evidence="2 13" id="KW-0813">Transport</keyword>
<comment type="similarity">
    <text evidence="1 13 14">Belongs to the ATPase B chain family.</text>
</comment>
<dbReference type="InterPro" id="IPR028987">
    <property type="entry name" value="ATP_synth_B-like_membr_sf"/>
</dbReference>
<comment type="subcellular location">
    <subcellularLocation>
        <location evidence="13">Cell membrane</location>
        <topology evidence="13">Single-pass membrane protein</topology>
    </subcellularLocation>
    <subcellularLocation>
        <location evidence="12">Endomembrane system</location>
        <topology evidence="12">Single-pass membrane protein</topology>
    </subcellularLocation>
</comment>
<dbReference type="InterPro" id="IPR005864">
    <property type="entry name" value="ATP_synth_F0_bsu_bac"/>
</dbReference>
<evidence type="ECO:0000256" key="12">
    <source>
        <dbReference type="ARBA" id="ARBA00037847"/>
    </source>
</evidence>
<dbReference type="Gene3D" id="6.10.250.1580">
    <property type="match status" value="1"/>
</dbReference>
<protein>
    <recommendedName>
        <fullName evidence="13">ATP synthase subunit b</fullName>
    </recommendedName>
    <alternativeName>
        <fullName evidence="13">ATP synthase F(0) sector subunit b</fullName>
    </alternativeName>
    <alternativeName>
        <fullName evidence="13">ATPase subunit I</fullName>
    </alternativeName>
    <alternativeName>
        <fullName evidence="13">F-type ATPase subunit b</fullName>
        <shortName evidence="13">F-ATPase subunit b</shortName>
    </alternativeName>
</protein>
<comment type="function">
    <text evidence="11 13">F(1)F(0) ATP synthase produces ATP from ADP in the presence of a proton or sodium gradient. F-type ATPases consist of two structural domains, F(1) containing the extramembraneous catalytic core and F(0) containing the membrane proton channel, linked together by a central stalk and a peripheral stalk. During catalysis, ATP synthesis in the catalytic domain of F(1) is coupled via a rotary mechanism of the central stalk subunits to proton translocation.</text>
</comment>
<dbReference type="EMBL" id="AKKV01000043">
    <property type="protein sequence ID" value="EIT83824.1"/>
    <property type="molecule type" value="Genomic_DNA"/>
</dbReference>
<evidence type="ECO:0000313" key="17">
    <source>
        <dbReference type="Proteomes" id="UP000004080"/>
    </source>
</evidence>
<dbReference type="STRING" id="1196324.A374_18389"/>
<comment type="caution">
    <text evidence="16">The sequence shown here is derived from an EMBL/GenBank/DDBJ whole genome shotgun (WGS) entry which is preliminary data.</text>
</comment>
<dbReference type="GO" id="GO:0046933">
    <property type="term" value="F:proton-transporting ATP synthase activity, rotational mechanism"/>
    <property type="evidence" value="ECO:0007669"/>
    <property type="project" value="UniProtKB-UniRule"/>
</dbReference>
<comment type="function">
    <text evidence="13">Component of the F(0) channel, it forms part of the peripheral stalk, linking F(1) to F(0).</text>
</comment>
<dbReference type="Pfam" id="PF00430">
    <property type="entry name" value="ATP-synt_B"/>
    <property type="match status" value="1"/>
</dbReference>
<evidence type="ECO:0000256" key="5">
    <source>
        <dbReference type="ARBA" id="ARBA00022692"/>
    </source>
</evidence>
<evidence type="ECO:0000256" key="8">
    <source>
        <dbReference type="ARBA" id="ARBA00023065"/>
    </source>
</evidence>
<keyword evidence="10 13" id="KW-0066">ATP synthesis</keyword>
<evidence type="ECO:0000256" key="10">
    <source>
        <dbReference type="ARBA" id="ARBA00023310"/>
    </source>
</evidence>
<dbReference type="GO" id="GO:0012505">
    <property type="term" value="C:endomembrane system"/>
    <property type="evidence" value="ECO:0007669"/>
    <property type="project" value="UniProtKB-SubCell"/>
</dbReference>
<evidence type="ECO:0000256" key="11">
    <source>
        <dbReference type="ARBA" id="ARBA00025198"/>
    </source>
</evidence>
<evidence type="ECO:0000256" key="9">
    <source>
        <dbReference type="ARBA" id="ARBA00023136"/>
    </source>
</evidence>
<dbReference type="GO" id="GO:0046961">
    <property type="term" value="F:proton-transporting ATPase activity, rotational mechanism"/>
    <property type="evidence" value="ECO:0007669"/>
    <property type="project" value="TreeGrafter"/>
</dbReference>
<evidence type="ECO:0000256" key="2">
    <source>
        <dbReference type="ARBA" id="ARBA00022448"/>
    </source>
</evidence>
<keyword evidence="6 13" id="KW-0375">Hydrogen ion transport</keyword>
<keyword evidence="5 13" id="KW-0812">Transmembrane</keyword>
<evidence type="ECO:0000313" key="16">
    <source>
        <dbReference type="EMBL" id="EIT83824.1"/>
    </source>
</evidence>
<keyword evidence="17" id="KW-1185">Reference proteome</keyword>
<feature type="transmembrane region" description="Helical" evidence="13">
    <location>
        <begin position="6"/>
        <end position="29"/>
    </location>
</feature>
<evidence type="ECO:0000256" key="7">
    <source>
        <dbReference type="ARBA" id="ARBA00022989"/>
    </source>
</evidence>
<dbReference type="PANTHER" id="PTHR33445">
    <property type="entry name" value="ATP SYNTHASE SUBUNIT B', CHLOROPLASTIC"/>
    <property type="match status" value="1"/>
</dbReference>
<proteinExistence type="inferred from homology"/>
<dbReference type="PATRIC" id="fig|1196324.3.peg.3748"/>
<keyword evidence="15" id="KW-0175">Coiled coil</keyword>
<dbReference type="PANTHER" id="PTHR33445:SF1">
    <property type="entry name" value="ATP SYNTHASE SUBUNIT B"/>
    <property type="match status" value="1"/>
</dbReference>